<dbReference type="SUPFAM" id="SSF48371">
    <property type="entry name" value="ARM repeat"/>
    <property type="match status" value="1"/>
</dbReference>
<protein>
    <recommendedName>
        <fullName evidence="3">RING-type E3 ubiquitin transferase</fullName>
        <ecNumber evidence="3">2.3.2.27</ecNumber>
    </recommendedName>
</protein>
<keyword evidence="4" id="KW-0808">Transferase</keyword>
<dbReference type="PANTHER" id="PTHR23315:SF63">
    <property type="entry name" value="U-BOX DOMAIN-CONTAINING PROTEIN 16"/>
    <property type="match status" value="1"/>
</dbReference>
<dbReference type="PANTHER" id="PTHR23315">
    <property type="entry name" value="U BOX DOMAIN-CONTAINING"/>
    <property type="match status" value="1"/>
</dbReference>
<dbReference type="PROSITE" id="PS50176">
    <property type="entry name" value="ARM_REPEAT"/>
    <property type="match status" value="1"/>
</dbReference>
<dbReference type="GO" id="GO:0061630">
    <property type="term" value="F:ubiquitin protein ligase activity"/>
    <property type="evidence" value="ECO:0007669"/>
    <property type="project" value="UniProtKB-EC"/>
</dbReference>
<accession>A0AAV7F609</accession>
<dbReference type="Gene3D" id="1.25.10.10">
    <property type="entry name" value="Leucine-rich Repeat Variant"/>
    <property type="match status" value="2"/>
</dbReference>
<organism evidence="10 11">
    <name type="scientific">Aristolochia fimbriata</name>
    <name type="common">White veined hardy Dutchman's pipe vine</name>
    <dbReference type="NCBI Taxonomy" id="158543"/>
    <lineage>
        <taxon>Eukaryota</taxon>
        <taxon>Viridiplantae</taxon>
        <taxon>Streptophyta</taxon>
        <taxon>Embryophyta</taxon>
        <taxon>Tracheophyta</taxon>
        <taxon>Spermatophyta</taxon>
        <taxon>Magnoliopsida</taxon>
        <taxon>Magnoliidae</taxon>
        <taxon>Piperales</taxon>
        <taxon>Aristolochiaceae</taxon>
        <taxon>Aristolochia</taxon>
    </lineage>
</organism>
<dbReference type="Pfam" id="PF25368">
    <property type="entry name" value="PUB10_N"/>
    <property type="match status" value="1"/>
</dbReference>
<dbReference type="Proteomes" id="UP000825729">
    <property type="component" value="Unassembled WGS sequence"/>
</dbReference>
<evidence type="ECO:0000256" key="7">
    <source>
        <dbReference type="PROSITE-ProRule" id="PRU00259"/>
    </source>
</evidence>
<dbReference type="GO" id="GO:0016567">
    <property type="term" value="P:protein ubiquitination"/>
    <property type="evidence" value="ECO:0007669"/>
    <property type="project" value="InterPro"/>
</dbReference>
<feature type="domain" description="U-box" evidence="9">
    <location>
        <begin position="288"/>
        <end position="362"/>
    </location>
</feature>
<evidence type="ECO:0000256" key="1">
    <source>
        <dbReference type="ARBA" id="ARBA00000900"/>
    </source>
</evidence>
<evidence type="ECO:0000256" key="2">
    <source>
        <dbReference type="ARBA" id="ARBA00004906"/>
    </source>
</evidence>
<dbReference type="InterPro" id="IPR000225">
    <property type="entry name" value="Armadillo"/>
</dbReference>
<dbReference type="InterPro" id="IPR057623">
    <property type="entry name" value="PUB12-19-like_N"/>
</dbReference>
<feature type="region of interest" description="Disordered" evidence="8">
    <location>
        <begin position="1"/>
        <end position="21"/>
    </location>
</feature>
<dbReference type="EMBL" id="JAINDJ010000003">
    <property type="protein sequence ID" value="KAG9455222.1"/>
    <property type="molecule type" value="Genomic_DNA"/>
</dbReference>
<dbReference type="AlphaFoldDB" id="A0AAV7F609"/>
<evidence type="ECO:0000313" key="10">
    <source>
        <dbReference type="EMBL" id="KAG9455222.1"/>
    </source>
</evidence>
<dbReference type="Pfam" id="PF25598">
    <property type="entry name" value="ARM_PUB"/>
    <property type="match status" value="1"/>
</dbReference>
<keyword evidence="11" id="KW-1185">Reference proteome</keyword>
<dbReference type="FunFam" id="3.30.40.10:FF:000114">
    <property type="entry name" value="RING-type E3 ubiquitin transferase"/>
    <property type="match status" value="1"/>
</dbReference>
<evidence type="ECO:0000256" key="4">
    <source>
        <dbReference type="ARBA" id="ARBA00022679"/>
    </source>
</evidence>
<dbReference type="CDD" id="cd16664">
    <property type="entry name" value="RING-Ubox_PUB"/>
    <property type="match status" value="1"/>
</dbReference>
<evidence type="ECO:0000313" key="11">
    <source>
        <dbReference type="Proteomes" id="UP000825729"/>
    </source>
</evidence>
<dbReference type="SMART" id="SM00504">
    <property type="entry name" value="Ubox"/>
    <property type="match status" value="1"/>
</dbReference>
<dbReference type="PROSITE" id="PS51698">
    <property type="entry name" value="U_BOX"/>
    <property type="match status" value="1"/>
</dbReference>
<dbReference type="InterPro" id="IPR003613">
    <property type="entry name" value="Ubox_domain"/>
</dbReference>
<dbReference type="InterPro" id="IPR013083">
    <property type="entry name" value="Znf_RING/FYVE/PHD"/>
</dbReference>
<proteinExistence type="predicted"/>
<dbReference type="SUPFAM" id="SSF57850">
    <property type="entry name" value="RING/U-box"/>
    <property type="match status" value="1"/>
</dbReference>
<dbReference type="Pfam" id="PF04564">
    <property type="entry name" value="U-box"/>
    <property type="match status" value="1"/>
</dbReference>
<reference evidence="10 11" key="1">
    <citation type="submission" date="2021-07" db="EMBL/GenBank/DDBJ databases">
        <title>The Aristolochia fimbriata genome: insights into angiosperm evolution, floral development and chemical biosynthesis.</title>
        <authorList>
            <person name="Jiao Y."/>
        </authorList>
    </citation>
    <scope>NUCLEOTIDE SEQUENCE [LARGE SCALE GENOMIC DNA]</scope>
    <source>
        <strain evidence="10">IBCAS-2021</strain>
        <tissue evidence="10">Leaf</tissue>
    </source>
</reference>
<dbReference type="SMART" id="SM00185">
    <property type="entry name" value="ARM"/>
    <property type="match status" value="3"/>
</dbReference>
<evidence type="ECO:0000256" key="8">
    <source>
        <dbReference type="SAM" id="MobiDB-lite"/>
    </source>
</evidence>
<evidence type="ECO:0000256" key="3">
    <source>
        <dbReference type="ARBA" id="ARBA00012483"/>
    </source>
</evidence>
<dbReference type="InterPro" id="IPR016024">
    <property type="entry name" value="ARM-type_fold"/>
</dbReference>
<comment type="pathway">
    <text evidence="2">Protein modification; protein ubiquitination.</text>
</comment>
<comment type="caution">
    <text evidence="10">The sequence shown here is derived from an EMBL/GenBank/DDBJ whole genome shotgun (WGS) entry which is preliminary data.</text>
</comment>
<dbReference type="Gene3D" id="3.30.40.10">
    <property type="entry name" value="Zinc/RING finger domain, C3HC4 (zinc finger)"/>
    <property type="match status" value="1"/>
</dbReference>
<comment type="catalytic activity">
    <reaction evidence="1">
        <text>S-ubiquitinyl-[E2 ubiquitin-conjugating enzyme]-L-cysteine + [acceptor protein]-L-lysine = [E2 ubiquitin-conjugating enzyme]-L-cysteine + N(6)-ubiquitinyl-[acceptor protein]-L-lysine.</text>
        <dbReference type="EC" id="2.3.2.27"/>
    </reaction>
</comment>
<evidence type="ECO:0000256" key="6">
    <source>
        <dbReference type="ARBA" id="ARBA00022786"/>
    </source>
</evidence>
<keyword evidence="6" id="KW-0833">Ubl conjugation pathway</keyword>
<dbReference type="EC" id="2.3.2.27" evidence="3"/>
<dbReference type="InterPro" id="IPR058678">
    <property type="entry name" value="ARM_PUB"/>
</dbReference>
<feature type="repeat" description="ARM" evidence="7">
    <location>
        <begin position="436"/>
        <end position="478"/>
    </location>
</feature>
<dbReference type="InterPro" id="IPR045210">
    <property type="entry name" value="RING-Ubox_PUB"/>
</dbReference>
<dbReference type="InterPro" id="IPR011989">
    <property type="entry name" value="ARM-like"/>
</dbReference>
<feature type="region of interest" description="Disordered" evidence="8">
    <location>
        <begin position="262"/>
        <end position="283"/>
    </location>
</feature>
<evidence type="ECO:0000256" key="5">
    <source>
        <dbReference type="ARBA" id="ARBA00022737"/>
    </source>
</evidence>
<sequence length="695" mass="74063">MAISPREFPAKRRAIPTAAPPSRRINSGADVNLLRSLLLVAREISDSAPLNFPPQKRNSGSIARKTRLLSLLFEELAHSERSQDSVPPSALICLNEILLVLQRIKAMLDQVSGNGCSRFWLLVQTEQVSNAFHEAELDLGTLLDILPMRDLDLGEDVLDQVSLVKNQCRRSTLFVDPVDDALRSEVANLIKEIEREIVPNRSRLRSLFDRVGIRDSRGCRDEIKALESEIQNQVSDKSTATIAALAGLVQYSKCVLYGASTPRSSSSTAAAASTSKSTTHSAAPIDLSIPSDFRCPISLELMRDPVVVATGQTYDRTSIGRWIEAGHDTCPKTGQTLSHTALTPNRALKSLIAKWCREMHIPFDSTDITGAGGVRTGTAGNCKAAMEATRMTAQFLVERLREEAPLAPEAANRVVHELRALAKTGSENRAWIAEAGAVSLLVPLLDSDNPGLQTNAVTALLNLSILEENKMRIMEAEGGIEAVVRVLESGATWEGRENAAATLMSLSAANVCRKRIWREPRVVAGLVELLRTGPPSSKRDALAAILNLAGEREAVGMLVGGGAVGAALAAAADEGFDSVEEAVAVVAALAKRGGASAIAATAGAVETLVGVLNCGTERARECAAAALVSVCRRGRSPASAELAATPGIQQMIFDLLGSGTPRARLKAAALLQICHRWAIACRTVAYAPHSAMAVS</sequence>
<evidence type="ECO:0000259" key="9">
    <source>
        <dbReference type="PROSITE" id="PS51698"/>
    </source>
</evidence>
<keyword evidence="5" id="KW-0677">Repeat</keyword>
<gene>
    <name evidence="10" type="ORF">H6P81_008126</name>
</gene>
<name>A0AAV7F609_ARIFI</name>